<dbReference type="AlphaFoldDB" id="A0A2P2MGW6"/>
<name>A0A2P2MGW6_RHIMU</name>
<accession>A0A2P2MGW6</accession>
<proteinExistence type="predicted"/>
<sequence length="38" mass="4402">MIICCFLLTRYKCHQGTSLFTRTLTSTCISRSCDIKRT</sequence>
<organism evidence="1">
    <name type="scientific">Rhizophora mucronata</name>
    <name type="common">Asiatic mangrove</name>
    <dbReference type="NCBI Taxonomy" id="61149"/>
    <lineage>
        <taxon>Eukaryota</taxon>
        <taxon>Viridiplantae</taxon>
        <taxon>Streptophyta</taxon>
        <taxon>Embryophyta</taxon>
        <taxon>Tracheophyta</taxon>
        <taxon>Spermatophyta</taxon>
        <taxon>Magnoliopsida</taxon>
        <taxon>eudicotyledons</taxon>
        <taxon>Gunneridae</taxon>
        <taxon>Pentapetalae</taxon>
        <taxon>rosids</taxon>
        <taxon>fabids</taxon>
        <taxon>Malpighiales</taxon>
        <taxon>Rhizophoraceae</taxon>
        <taxon>Rhizophora</taxon>
    </lineage>
</organism>
<protein>
    <submittedName>
        <fullName evidence="1">Uncharacterized protein</fullName>
    </submittedName>
</protein>
<reference evidence="1" key="1">
    <citation type="submission" date="2018-02" db="EMBL/GenBank/DDBJ databases">
        <title>Rhizophora mucronata_Transcriptome.</title>
        <authorList>
            <person name="Meera S.P."/>
            <person name="Sreeshan A."/>
            <person name="Augustine A."/>
        </authorList>
    </citation>
    <scope>NUCLEOTIDE SEQUENCE</scope>
    <source>
        <tissue evidence="1">Leaf</tissue>
    </source>
</reference>
<evidence type="ECO:0000313" key="1">
    <source>
        <dbReference type="EMBL" id="MBX29478.1"/>
    </source>
</evidence>
<dbReference type="EMBL" id="GGEC01048994">
    <property type="protein sequence ID" value="MBX29478.1"/>
    <property type="molecule type" value="Transcribed_RNA"/>
</dbReference>